<feature type="domain" description="Solute-binding protein family 5" evidence="2">
    <location>
        <begin position="113"/>
        <end position="464"/>
    </location>
</feature>
<dbReference type="Pfam" id="PF00496">
    <property type="entry name" value="SBP_bac_5"/>
    <property type="match status" value="1"/>
</dbReference>
<dbReference type="SUPFAM" id="SSF53850">
    <property type="entry name" value="Periplasmic binding protein-like II"/>
    <property type="match status" value="1"/>
</dbReference>
<proteinExistence type="predicted"/>
<dbReference type="PANTHER" id="PTHR30290">
    <property type="entry name" value="PERIPLASMIC BINDING COMPONENT OF ABC TRANSPORTER"/>
    <property type="match status" value="1"/>
</dbReference>
<name>A0ABS1SL43_9MICO</name>
<evidence type="ECO:0000259" key="2">
    <source>
        <dbReference type="Pfam" id="PF00496"/>
    </source>
</evidence>
<dbReference type="InterPro" id="IPR030678">
    <property type="entry name" value="Peptide/Ni-bd"/>
</dbReference>
<keyword evidence="1" id="KW-0732">Signal</keyword>
<dbReference type="PROSITE" id="PS51257">
    <property type="entry name" value="PROKAR_LIPOPROTEIN"/>
    <property type="match status" value="1"/>
</dbReference>
<sequence>MPKETTVKRTHPHTRKFASAALILALGGVLASCAATPGAAGGDSALVGTQEEVAPGFLAVAAENDATGAATVQVDYDTQEADGLDPQTAQTARSWMIMGLVYETLVTTDENFTVQPGLATEWSQPDDTSYVFTIDTNAKFSNGRTVTTQDVAGSLNRLVAGGGVWSGQVGPITSVTATDDTTVTVKLDRPYAPFLASLANTPAAVLPMKEIEAGSVDLKTEMLGTGPYAVASHRQDEAWKFTANPEWRNAKSLHITDLTLQIVGQESTRQAALREGSADFVNFNNVDSLTLLSDSKTAKVVNQLQSDYYYLNINSQRPDSPLANEDVRFAINSAIDRQAIADIVLAGESAPTGVTPSNLPGACSVADLPSTTTTVEAAKKLIEDSGEGPITLNLLVYTEEPIFAQMSQLIQQQLATIGVTVKIEQYDTATFTERVFTSQPGNFDLALSWFAGYSDPSMITRWWNPEVAGFNVGFTGSHDDLNKLIEQGSSETDPSAREKTFTELCAVADQYAEILPLVHRPALLGYNTETISPTIQSTEGTGNFLRHIGAFTRVGK</sequence>
<keyword evidence="4" id="KW-1185">Reference proteome</keyword>
<dbReference type="InterPro" id="IPR039424">
    <property type="entry name" value="SBP_5"/>
</dbReference>
<reference evidence="3 4" key="1">
    <citation type="submission" date="2018-09" db="EMBL/GenBank/DDBJ databases">
        <title>Comparative genomics of Leucobacter spp.</title>
        <authorList>
            <person name="Reis A.C."/>
            <person name="Kolvenbach B.A."/>
            <person name="Corvini P.F.X."/>
            <person name="Nunes O.C."/>
        </authorList>
    </citation>
    <scope>NUCLEOTIDE SEQUENCE [LARGE SCALE GENOMIC DNA]</scope>
    <source>
        <strain evidence="3 4">L-1</strain>
    </source>
</reference>
<feature type="chain" id="PRO_5045048121" evidence="1">
    <location>
        <begin position="35"/>
        <end position="556"/>
    </location>
</feature>
<dbReference type="Gene3D" id="3.10.105.10">
    <property type="entry name" value="Dipeptide-binding Protein, Domain 3"/>
    <property type="match status" value="1"/>
</dbReference>
<dbReference type="EMBL" id="QYAD01000001">
    <property type="protein sequence ID" value="MBL3688808.1"/>
    <property type="molecule type" value="Genomic_DNA"/>
</dbReference>
<dbReference type="Proteomes" id="UP001646141">
    <property type="component" value="Unassembled WGS sequence"/>
</dbReference>
<organism evidence="3 4">
    <name type="scientific">Leucobacter chromiireducens subsp. chromiireducens</name>
    <dbReference type="NCBI Taxonomy" id="660067"/>
    <lineage>
        <taxon>Bacteria</taxon>
        <taxon>Bacillati</taxon>
        <taxon>Actinomycetota</taxon>
        <taxon>Actinomycetes</taxon>
        <taxon>Micrococcales</taxon>
        <taxon>Microbacteriaceae</taxon>
        <taxon>Leucobacter</taxon>
    </lineage>
</organism>
<feature type="signal peptide" evidence="1">
    <location>
        <begin position="1"/>
        <end position="34"/>
    </location>
</feature>
<dbReference type="Gene3D" id="3.40.190.10">
    <property type="entry name" value="Periplasmic binding protein-like II"/>
    <property type="match status" value="1"/>
</dbReference>
<dbReference type="InterPro" id="IPR000914">
    <property type="entry name" value="SBP_5_dom"/>
</dbReference>
<accession>A0ABS1SL43</accession>
<evidence type="ECO:0000256" key="1">
    <source>
        <dbReference type="SAM" id="SignalP"/>
    </source>
</evidence>
<evidence type="ECO:0000313" key="4">
    <source>
        <dbReference type="Proteomes" id="UP001646141"/>
    </source>
</evidence>
<protein>
    <submittedName>
        <fullName evidence="3">ABC transporter substrate-binding protein</fullName>
    </submittedName>
</protein>
<dbReference type="CDD" id="cd00995">
    <property type="entry name" value="PBP2_NikA_DppA_OppA_like"/>
    <property type="match status" value="1"/>
</dbReference>
<dbReference type="PIRSF" id="PIRSF002741">
    <property type="entry name" value="MppA"/>
    <property type="match status" value="1"/>
</dbReference>
<gene>
    <name evidence="3" type="ORF">D3226_02385</name>
</gene>
<comment type="caution">
    <text evidence="3">The sequence shown here is derived from an EMBL/GenBank/DDBJ whole genome shotgun (WGS) entry which is preliminary data.</text>
</comment>
<evidence type="ECO:0000313" key="3">
    <source>
        <dbReference type="EMBL" id="MBL3688808.1"/>
    </source>
</evidence>